<comment type="caution">
    <text evidence="6">The sequence shown here is derived from an EMBL/GenBank/DDBJ whole genome shotgun (WGS) entry which is preliminary data.</text>
</comment>
<protein>
    <recommendedName>
        <fullName evidence="5">Ribosome biogenesis regulatory protein</fullName>
    </recommendedName>
</protein>
<evidence type="ECO:0000256" key="5">
    <source>
        <dbReference type="RuleBase" id="RU364132"/>
    </source>
</evidence>
<organism evidence="6 7">
    <name type="scientific">Tegillarca granosa</name>
    <name type="common">Malaysian cockle</name>
    <name type="synonym">Anadara granosa</name>
    <dbReference type="NCBI Taxonomy" id="220873"/>
    <lineage>
        <taxon>Eukaryota</taxon>
        <taxon>Metazoa</taxon>
        <taxon>Spiralia</taxon>
        <taxon>Lophotrochozoa</taxon>
        <taxon>Mollusca</taxon>
        <taxon>Bivalvia</taxon>
        <taxon>Autobranchia</taxon>
        <taxon>Pteriomorphia</taxon>
        <taxon>Arcoida</taxon>
        <taxon>Arcoidea</taxon>
        <taxon>Arcidae</taxon>
        <taxon>Tegillarca</taxon>
    </lineage>
</organism>
<keyword evidence="4 5" id="KW-0539">Nucleus</keyword>
<dbReference type="EMBL" id="JARBDR010000657">
    <property type="protein sequence ID" value="KAJ8308519.1"/>
    <property type="molecule type" value="Genomic_DNA"/>
</dbReference>
<gene>
    <name evidence="6" type="ORF">KUTeg_013393</name>
</gene>
<evidence type="ECO:0000256" key="4">
    <source>
        <dbReference type="ARBA" id="ARBA00023242"/>
    </source>
</evidence>
<dbReference type="Proteomes" id="UP001217089">
    <property type="component" value="Unassembled WGS sequence"/>
</dbReference>
<keyword evidence="3 5" id="KW-0690">Ribosome biogenesis</keyword>
<name>A0ABQ9ETW9_TEGGR</name>
<comment type="function">
    <text evidence="5">Involved in ribosomal large subunit assembly.</text>
</comment>
<keyword evidence="7" id="KW-1185">Reference proteome</keyword>
<reference evidence="6 7" key="1">
    <citation type="submission" date="2022-12" db="EMBL/GenBank/DDBJ databases">
        <title>Chromosome-level genome of Tegillarca granosa.</title>
        <authorList>
            <person name="Kim J."/>
        </authorList>
    </citation>
    <scope>NUCLEOTIDE SEQUENCE [LARGE SCALE GENOMIC DNA]</scope>
    <source>
        <strain evidence="6">Teg-2019</strain>
        <tissue evidence="6">Adductor muscle</tissue>
    </source>
</reference>
<evidence type="ECO:0000313" key="6">
    <source>
        <dbReference type="EMBL" id="KAJ8308519.1"/>
    </source>
</evidence>
<evidence type="ECO:0000313" key="7">
    <source>
        <dbReference type="Proteomes" id="UP001217089"/>
    </source>
</evidence>
<comment type="similarity">
    <text evidence="2 5">Belongs to the RRS1 family.</text>
</comment>
<dbReference type="PANTHER" id="PTHR17602">
    <property type="entry name" value="RIBOSOME BIOGENESIS REGULATORY PROTEIN"/>
    <property type="match status" value="1"/>
</dbReference>
<evidence type="ECO:0000256" key="2">
    <source>
        <dbReference type="ARBA" id="ARBA00010077"/>
    </source>
</evidence>
<proteinExistence type="inferred from homology"/>
<sequence length="243" mass="28130">MANLVEEVLKAAVEKDSKYKSIEVHKDIDLDVDEGNLLASDPNPIDTKKLKSNREQFLKKLARDNTQLLLNKIWQLPTEKVDQIVVAKVPKEKAATKWEQYARLKGINKRKKGRMVWDEKNKEYRPRWGYKRANDETQEWVLEVPDTADPMEDQFDKKRKEKKERVAKNELQRLRNIARSIPGVGLTPTDAPTKDYVSKALAVTKRSTASVGRFTESLPKEKPSKYTGKKRKVRILLGFMIQL</sequence>
<dbReference type="InterPro" id="IPR007023">
    <property type="entry name" value="Ribosom_reg"/>
</dbReference>
<dbReference type="Pfam" id="PF04939">
    <property type="entry name" value="RRS1"/>
    <property type="match status" value="1"/>
</dbReference>
<dbReference type="PANTHER" id="PTHR17602:SF4">
    <property type="entry name" value="RIBOSOME BIOGENESIS REGULATORY PROTEIN HOMOLOG"/>
    <property type="match status" value="1"/>
</dbReference>
<evidence type="ECO:0000256" key="1">
    <source>
        <dbReference type="ARBA" id="ARBA00004123"/>
    </source>
</evidence>
<evidence type="ECO:0000256" key="3">
    <source>
        <dbReference type="ARBA" id="ARBA00022517"/>
    </source>
</evidence>
<feature type="non-terminal residue" evidence="6">
    <location>
        <position position="243"/>
    </location>
</feature>
<comment type="subcellular location">
    <subcellularLocation>
        <location evidence="1 5">Nucleus</location>
    </subcellularLocation>
</comment>
<accession>A0ABQ9ETW9</accession>